<dbReference type="EMBL" id="RGOB01000168">
    <property type="protein sequence ID" value="NCU53497.1"/>
    <property type="molecule type" value="Genomic_DNA"/>
</dbReference>
<evidence type="ECO:0000256" key="5">
    <source>
        <dbReference type="ARBA" id="ARBA00022691"/>
    </source>
</evidence>
<organism evidence="8 9">
    <name type="scientific">Candidatus Fonsibacter lacus</name>
    <dbReference type="NCBI Taxonomy" id="2576439"/>
    <lineage>
        <taxon>Bacteria</taxon>
        <taxon>Pseudomonadati</taxon>
        <taxon>Pseudomonadota</taxon>
        <taxon>Alphaproteobacteria</taxon>
        <taxon>Candidatus Pelagibacterales</taxon>
        <taxon>Candidatus Pelagibacterales incertae sedis</taxon>
        <taxon>Candidatus Fonsibacter</taxon>
    </lineage>
</organism>
<evidence type="ECO:0000313" key="8">
    <source>
        <dbReference type="EMBL" id="NCU53497.1"/>
    </source>
</evidence>
<dbReference type="EC" id="2.1.1.198" evidence="6"/>
<dbReference type="PANTHER" id="PTHR46111">
    <property type="entry name" value="RIBOSOMAL RNA SMALL SUBUNIT METHYLTRANSFERASE I"/>
    <property type="match status" value="1"/>
</dbReference>
<dbReference type="PIRSF" id="PIRSF005917">
    <property type="entry name" value="MTase_YraL"/>
    <property type="match status" value="1"/>
</dbReference>
<dbReference type="InterPro" id="IPR035996">
    <property type="entry name" value="4pyrrol_Methylase_sf"/>
</dbReference>
<evidence type="ECO:0000313" key="9">
    <source>
        <dbReference type="Proteomes" id="UP000747791"/>
    </source>
</evidence>
<keyword evidence="1 6" id="KW-0963">Cytoplasm</keyword>
<name>A0A966HS04_9PROT</name>
<feature type="domain" description="Tetrapyrrole methylase" evidence="7">
    <location>
        <begin position="15"/>
        <end position="212"/>
    </location>
</feature>
<comment type="function">
    <text evidence="6">Catalyzes the 2'-O-methylation of the ribose of cytidine 1402 (C1402) in 16S rRNA.</text>
</comment>
<comment type="subcellular location">
    <subcellularLocation>
        <location evidence="6">Cytoplasm</location>
    </subcellularLocation>
</comment>
<dbReference type="AlphaFoldDB" id="A0A966HS04"/>
<evidence type="ECO:0000256" key="4">
    <source>
        <dbReference type="ARBA" id="ARBA00022679"/>
    </source>
</evidence>
<evidence type="ECO:0000256" key="2">
    <source>
        <dbReference type="ARBA" id="ARBA00022552"/>
    </source>
</evidence>
<sequence>MENIKFIDQNLEKGLYLVSTPIGNLADITIRALNILKKSDIILCEDKRVSKKLLDYYDIKSQLFSYHKFNEKESIEKILEIFKKNKIVSLISDAGTPLISDPGKILINEIEKNNIKIIPIPGASAVTAAFSLAGYSDDYYFYGFLPKKLGERKKVYEKFCNLDSSIIIFLPARDLVSIIKEMKEFLGERQILIAKEITKIHENIIKGTLDDILDKVKSIVLKGEITIVLSSEANKNKDRNVDLNKEILDLSKKMKTSDLAKYLSKKFKFSKKEIYQKILMLNKK</sequence>
<dbReference type="NCBIfam" id="TIGR00096">
    <property type="entry name" value="16S rRNA (cytidine(1402)-2'-O)-methyltransferase"/>
    <property type="match status" value="1"/>
</dbReference>
<dbReference type="Gene3D" id="3.30.950.10">
    <property type="entry name" value="Methyltransferase, Cobalt-precorrin-4 Transmethylase, Domain 2"/>
    <property type="match status" value="1"/>
</dbReference>
<keyword evidence="3 6" id="KW-0489">Methyltransferase</keyword>
<dbReference type="HAMAP" id="MF_01877">
    <property type="entry name" value="16SrRNA_methyltr_I"/>
    <property type="match status" value="1"/>
</dbReference>
<comment type="caution">
    <text evidence="8">The sequence shown here is derived from an EMBL/GenBank/DDBJ whole genome shotgun (WGS) entry which is preliminary data.</text>
</comment>
<dbReference type="CDD" id="cd11648">
    <property type="entry name" value="RsmI"/>
    <property type="match status" value="1"/>
</dbReference>
<comment type="catalytic activity">
    <reaction evidence="6">
        <text>cytidine(1402) in 16S rRNA + S-adenosyl-L-methionine = 2'-O-methylcytidine(1402) in 16S rRNA + S-adenosyl-L-homocysteine + H(+)</text>
        <dbReference type="Rhea" id="RHEA:42924"/>
        <dbReference type="Rhea" id="RHEA-COMP:10285"/>
        <dbReference type="Rhea" id="RHEA-COMP:10286"/>
        <dbReference type="ChEBI" id="CHEBI:15378"/>
        <dbReference type="ChEBI" id="CHEBI:57856"/>
        <dbReference type="ChEBI" id="CHEBI:59789"/>
        <dbReference type="ChEBI" id="CHEBI:74495"/>
        <dbReference type="ChEBI" id="CHEBI:82748"/>
        <dbReference type="EC" id="2.1.1.198"/>
    </reaction>
</comment>
<dbReference type="PANTHER" id="PTHR46111:SF1">
    <property type="entry name" value="RIBOSOMAL RNA SMALL SUBUNIT METHYLTRANSFERASE I"/>
    <property type="match status" value="1"/>
</dbReference>
<evidence type="ECO:0000256" key="1">
    <source>
        <dbReference type="ARBA" id="ARBA00022490"/>
    </source>
</evidence>
<dbReference type="InterPro" id="IPR018063">
    <property type="entry name" value="SAM_MeTrfase_RsmI_CS"/>
</dbReference>
<dbReference type="InterPro" id="IPR008189">
    <property type="entry name" value="rRNA_ssu_MeTfrase_I"/>
</dbReference>
<evidence type="ECO:0000259" key="7">
    <source>
        <dbReference type="Pfam" id="PF00590"/>
    </source>
</evidence>
<protein>
    <recommendedName>
        <fullName evidence="6">Ribosomal RNA small subunit methyltransferase I</fullName>
        <ecNumber evidence="6">2.1.1.198</ecNumber>
    </recommendedName>
    <alternativeName>
        <fullName evidence="6">16S rRNA 2'-O-ribose C1402 methyltransferase</fullName>
    </alternativeName>
    <alternativeName>
        <fullName evidence="6">rRNA (cytidine-2'-O-)-methyltransferase RsmI</fullName>
    </alternativeName>
</protein>
<dbReference type="Gene3D" id="3.40.1010.10">
    <property type="entry name" value="Cobalt-precorrin-4 Transmethylase, Domain 1"/>
    <property type="match status" value="1"/>
</dbReference>
<keyword evidence="5 6" id="KW-0949">S-adenosyl-L-methionine</keyword>
<accession>A0A966HS04</accession>
<proteinExistence type="inferred from homology"/>
<comment type="similarity">
    <text evidence="6">Belongs to the methyltransferase superfamily. RsmI family.</text>
</comment>
<dbReference type="FunFam" id="3.40.1010.10:FF:000007">
    <property type="entry name" value="Ribosomal RNA small subunit methyltransferase I"/>
    <property type="match status" value="1"/>
</dbReference>
<dbReference type="GO" id="GO:0070677">
    <property type="term" value="F:rRNA (cytosine-2'-O-)-methyltransferase activity"/>
    <property type="evidence" value="ECO:0007669"/>
    <property type="project" value="UniProtKB-UniRule"/>
</dbReference>
<dbReference type="PROSITE" id="PS01296">
    <property type="entry name" value="RSMI"/>
    <property type="match status" value="1"/>
</dbReference>
<dbReference type="GO" id="GO:0005737">
    <property type="term" value="C:cytoplasm"/>
    <property type="evidence" value="ECO:0007669"/>
    <property type="project" value="UniProtKB-SubCell"/>
</dbReference>
<dbReference type="InterPro" id="IPR000878">
    <property type="entry name" value="4pyrrol_Mease"/>
</dbReference>
<dbReference type="InterPro" id="IPR014777">
    <property type="entry name" value="4pyrrole_Mease_sub1"/>
</dbReference>
<keyword evidence="2 6" id="KW-0698">rRNA processing</keyword>
<evidence type="ECO:0000256" key="3">
    <source>
        <dbReference type="ARBA" id="ARBA00022603"/>
    </source>
</evidence>
<dbReference type="Proteomes" id="UP000747791">
    <property type="component" value="Unassembled WGS sequence"/>
</dbReference>
<keyword evidence="4 6" id="KW-0808">Transferase</keyword>
<gene>
    <name evidence="6 8" type="primary">rsmI</name>
    <name evidence="8" type="ORF">EBX74_04340</name>
</gene>
<evidence type="ECO:0000256" key="6">
    <source>
        <dbReference type="HAMAP-Rule" id="MF_01877"/>
    </source>
</evidence>
<reference evidence="8" key="1">
    <citation type="submission" date="2018-10" db="EMBL/GenBank/DDBJ databases">
        <title>Iterative Subtractive Binning of Freshwater Chronoseries Metagenomes Recovers Nearly Complete Genomes from over Four Hundred Novel Species.</title>
        <authorList>
            <person name="Rodriguez-R L.M."/>
            <person name="Tsementzi D."/>
            <person name="Luo C."/>
            <person name="Konstantinidis K.T."/>
        </authorList>
    </citation>
    <scope>NUCLEOTIDE SEQUENCE</scope>
    <source>
        <strain evidence="8">WB8_2A_004</strain>
    </source>
</reference>
<dbReference type="Pfam" id="PF00590">
    <property type="entry name" value="TP_methylase"/>
    <property type="match status" value="1"/>
</dbReference>
<dbReference type="SUPFAM" id="SSF53790">
    <property type="entry name" value="Tetrapyrrole methylase"/>
    <property type="match status" value="1"/>
</dbReference>
<dbReference type="InterPro" id="IPR014776">
    <property type="entry name" value="4pyrrole_Mease_sub2"/>
</dbReference>